<evidence type="ECO:0000256" key="9">
    <source>
        <dbReference type="ARBA" id="ARBA00022679"/>
    </source>
</evidence>
<evidence type="ECO:0000256" key="5">
    <source>
        <dbReference type="ARBA" id="ARBA00011738"/>
    </source>
</evidence>
<comment type="pathway">
    <text evidence="3">Purine metabolism; AMP biosynthesis via salvage pathway; AMP from adenine: step 1/1.</text>
</comment>
<keyword evidence="10" id="KW-0660">Purine salvage</keyword>
<evidence type="ECO:0000256" key="2">
    <source>
        <dbReference type="ARBA" id="ARBA00004496"/>
    </source>
</evidence>
<feature type="signal peptide" evidence="11">
    <location>
        <begin position="1"/>
        <end position="25"/>
    </location>
</feature>
<dbReference type="PANTHER" id="PTHR11776:SF7">
    <property type="entry name" value="PHOSPHORIBOSYLTRANSFERASE DOMAIN-CONTAINING PROTEIN"/>
    <property type="match status" value="1"/>
</dbReference>
<keyword evidence="11" id="KW-0732">Signal</keyword>
<dbReference type="GO" id="GO:0005737">
    <property type="term" value="C:cytoplasm"/>
    <property type="evidence" value="ECO:0007669"/>
    <property type="project" value="UniProtKB-SubCell"/>
</dbReference>
<dbReference type="EC" id="2.4.2.7" evidence="6"/>
<reference evidence="13" key="1">
    <citation type="submission" date="2021-07" db="EMBL/GenBank/DDBJ databases">
        <authorList>
            <person name="Branca A.L. A."/>
        </authorList>
    </citation>
    <scope>NUCLEOTIDE SEQUENCE</scope>
</reference>
<evidence type="ECO:0000256" key="3">
    <source>
        <dbReference type="ARBA" id="ARBA00004659"/>
    </source>
</evidence>
<evidence type="ECO:0000256" key="4">
    <source>
        <dbReference type="ARBA" id="ARBA00008391"/>
    </source>
</evidence>
<sequence length="130" mass="13839">MVVCCEVGSFVYVLVLALRVDLPLALICEVGKLPSPTVSVFKSMSHISSSISNDIEGNRIEMEQNLILSGALVVVVDDVLATGKTFCVVLDLLDKANVGAKDVSILVVAEFSIHCGRELLCQRGYGGVDV</sequence>
<dbReference type="Proteomes" id="UP001152649">
    <property type="component" value="Unassembled WGS sequence"/>
</dbReference>
<dbReference type="OrthoDB" id="363185at2759"/>
<comment type="caution">
    <text evidence="13">The sequence shown here is derived from an EMBL/GenBank/DDBJ whole genome shotgun (WGS) entry which is preliminary data.</text>
</comment>
<dbReference type="GO" id="GO:0006166">
    <property type="term" value="P:purine ribonucleoside salvage"/>
    <property type="evidence" value="ECO:0007669"/>
    <property type="project" value="UniProtKB-KW"/>
</dbReference>
<feature type="chain" id="PRO_5040869619" description="adenine phosphoribosyltransferase" evidence="11">
    <location>
        <begin position="26"/>
        <end position="130"/>
    </location>
</feature>
<dbReference type="Pfam" id="PF00156">
    <property type="entry name" value="Pribosyltran"/>
    <property type="match status" value="1"/>
</dbReference>
<evidence type="ECO:0000256" key="11">
    <source>
        <dbReference type="SAM" id="SignalP"/>
    </source>
</evidence>
<organism evidence="13 14">
    <name type="scientific">Penicillium salamii</name>
    <dbReference type="NCBI Taxonomy" id="1612424"/>
    <lineage>
        <taxon>Eukaryota</taxon>
        <taxon>Fungi</taxon>
        <taxon>Dikarya</taxon>
        <taxon>Ascomycota</taxon>
        <taxon>Pezizomycotina</taxon>
        <taxon>Eurotiomycetes</taxon>
        <taxon>Eurotiomycetidae</taxon>
        <taxon>Eurotiales</taxon>
        <taxon>Aspergillaceae</taxon>
        <taxon>Penicillium</taxon>
    </lineage>
</organism>
<evidence type="ECO:0000259" key="12">
    <source>
        <dbReference type="Pfam" id="PF00156"/>
    </source>
</evidence>
<dbReference type="SUPFAM" id="SSF53271">
    <property type="entry name" value="PRTase-like"/>
    <property type="match status" value="1"/>
</dbReference>
<dbReference type="GO" id="GO:0003999">
    <property type="term" value="F:adenine phosphoribosyltransferase activity"/>
    <property type="evidence" value="ECO:0007669"/>
    <property type="project" value="UniProtKB-EC"/>
</dbReference>
<evidence type="ECO:0000256" key="10">
    <source>
        <dbReference type="ARBA" id="ARBA00022726"/>
    </source>
</evidence>
<comment type="similarity">
    <text evidence="4">Belongs to the purine/pyrimidine phosphoribosyltransferase family.</text>
</comment>
<keyword evidence="8" id="KW-0328">Glycosyltransferase</keyword>
<accession>A0A9W4NR41</accession>
<dbReference type="AlphaFoldDB" id="A0A9W4NR41"/>
<evidence type="ECO:0000313" key="14">
    <source>
        <dbReference type="Proteomes" id="UP001152649"/>
    </source>
</evidence>
<evidence type="ECO:0000256" key="7">
    <source>
        <dbReference type="ARBA" id="ARBA00022490"/>
    </source>
</evidence>
<name>A0A9W4NR41_9EURO</name>
<protein>
    <recommendedName>
        <fullName evidence="6">adenine phosphoribosyltransferase</fullName>
        <ecNumber evidence="6">2.4.2.7</ecNumber>
    </recommendedName>
</protein>
<comment type="subunit">
    <text evidence="5">Homodimer.</text>
</comment>
<dbReference type="EMBL" id="CAJVPG010000426">
    <property type="protein sequence ID" value="CAG8410424.1"/>
    <property type="molecule type" value="Genomic_DNA"/>
</dbReference>
<comment type="catalytic activity">
    <reaction evidence="1">
        <text>AMP + diphosphate = 5-phospho-alpha-D-ribose 1-diphosphate + adenine</text>
        <dbReference type="Rhea" id="RHEA:16609"/>
        <dbReference type="ChEBI" id="CHEBI:16708"/>
        <dbReference type="ChEBI" id="CHEBI:33019"/>
        <dbReference type="ChEBI" id="CHEBI:58017"/>
        <dbReference type="ChEBI" id="CHEBI:456215"/>
        <dbReference type="EC" id="2.4.2.7"/>
    </reaction>
</comment>
<comment type="subcellular location">
    <subcellularLocation>
        <location evidence="2">Cytoplasm</location>
    </subcellularLocation>
</comment>
<evidence type="ECO:0000313" key="13">
    <source>
        <dbReference type="EMBL" id="CAG8410424.1"/>
    </source>
</evidence>
<dbReference type="InterPro" id="IPR050120">
    <property type="entry name" value="Adenine_PRTase"/>
</dbReference>
<dbReference type="InterPro" id="IPR000836">
    <property type="entry name" value="PRTase_dom"/>
</dbReference>
<keyword evidence="14" id="KW-1185">Reference proteome</keyword>
<dbReference type="PANTHER" id="PTHR11776">
    <property type="entry name" value="ADENINE PHOSPHORIBOSYLTRANSFERASE"/>
    <property type="match status" value="1"/>
</dbReference>
<proteinExistence type="inferred from homology"/>
<feature type="domain" description="Phosphoribosyltransferase" evidence="12">
    <location>
        <begin position="1"/>
        <end position="109"/>
    </location>
</feature>
<evidence type="ECO:0000256" key="6">
    <source>
        <dbReference type="ARBA" id="ARBA00011893"/>
    </source>
</evidence>
<dbReference type="InterPro" id="IPR029057">
    <property type="entry name" value="PRTase-like"/>
</dbReference>
<keyword evidence="9" id="KW-0808">Transferase</keyword>
<gene>
    <name evidence="13" type="ORF">PSALAMII_LOCUS8754</name>
</gene>
<keyword evidence="7" id="KW-0963">Cytoplasm</keyword>
<evidence type="ECO:0000256" key="8">
    <source>
        <dbReference type="ARBA" id="ARBA00022676"/>
    </source>
</evidence>
<evidence type="ECO:0000256" key="1">
    <source>
        <dbReference type="ARBA" id="ARBA00000868"/>
    </source>
</evidence>
<dbReference type="Gene3D" id="3.40.50.2020">
    <property type="match status" value="1"/>
</dbReference>